<evidence type="ECO:0000313" key="7">
    <source>
        <dbReference type="Proteomes" id="UP001206350"/>
    </source>
</evidence>
<dbReference type="InterPro" id="IPR005119">
    <property type="entry name" value="LysR_subst-bd"/>
</dbReference>
<evidence type="ECO:0000256" key="4">
    <source>
        <dbReference type="ARBA" id="ARBA00023163"/>
    </source>
</evidence>
<dbReference type="SUPFAM" id="SSF46785">
    <property type="entry name" value="Winged helix' DNA-binding domain"/>
    <property type="match status" value="1"/>
</dbReference>
<dbReference type="PANTHER" id="PTHR30126:SF81">
    <property type="entry name" value="HTH-TYPE TRANSCRIPTIONAL REGULATOR ILVY"/>
    <property type="match status" value="1"/>
</dbReference>
<keyword evidence="2" id="KW-0805">Transcription regulation</keyword>
<dbReference type="NCBIfam" id="NF008722">
    <property type="entry name" value="PRK11716.1"/>
    <property type="match status" value="1"/>
</dbReference>
<keyword evidence="4" id="KW-0804">Transcription</keyword>
<dbReference type="GO" id="GO:0003700">
    <property type="term" value="F:DNA-binding transcription factor activity"/>
    <property type="evidence" value="ECO:0007669"/>
    <property type="project" value="InterPro"/>
</dbReference>
<comment type="caution">
    <text evidence="6">The sequence shown here is derived from an EMBL/GenBank/DDBJ whole genome shotgun (WGS) entry which is preliminary data.</text>
</comment>
<feature type="domain" description="HTH lysR-type" evidence="5">
    <location>
        <begin position="1"/>
        <end position="58"/>
    </location>
</feature>
<dbReference type="Proteomes" id="UP001206350">
    <property type="component" value="Unassembled WGS sequence"/>
</dbReference>
<evidence type="ECO:0000256" key="2">
    <source>
        <dbReference type="ARBA" id="ARBA00023015"/>
    </source>
</evidence>
<dbReference type="SUPFAM" id="SSF53850">
    <property type="entry name" value="Periplasmic binding protein-like II"/>
    <property type="match status" value="1"/>
</dbReference>
<sequence>MDFMDLNLFIKLAETKNFAKTATQNHMSPSTLSRQIQRMEEELGKILFIRDNRQVNLTEYGEMFLQFAKAEWQNWQQFKQQLNDELDELSGELKLFCSVTASYSHLPQVLKQFRQRYPKVEIQLTTGDPALALELVQSQQADIALAGKPNNLPASVVFHKIDDIHLSLIAPRVACLATQLLQEKPINWQQMPFIFPVEGQARQRIEQWLREKQIKHPKIYATVAGHEGIVPMVGLGFGLAMLPDAVIDNSPMRDQISHLNLDVPVAPFELGIYTQKRNLVQPLIRAFWAMLE</sequence>
<protein>
    <submittedName>
        <fullName evidence="6">HTH-type transcriptional activator IlvY</fullName>
    </submittedName>
</protein>
<accession>A0AAW5LAN8</accession>
<dbReference type="InterPro" id="IPR036388">
    <property type="entry name" value="WH-like_DNA-bd_sf"/>
</dbReference>
<reference evidence="6 7" key="1">
    <citation type="journal article" date="2022" name="Microbiol. Spectr.">
        <title>Microbiota of the Pregnant Mouse: Characterization of the Bacterial Communities in the Oral Cavity, Lung, Intestine, and Vagina through Culture and DNA Sequencing.</title>
        <authorList>
            <person name="Greenberg J.M."/>
            <person name="Romero R."/>
            <person name="Winters A.D."/>
            <person name="Galaz J."/>
            <person name="Garcia-Flores V."/>
            <person name="Arenas-Hernandez M."/>
            <person name="Panzer J."/>
            <person name="Shaffer Z."/>
            <person name="Kracht D.J."/>
            <person name="Gomez-Lopez N."/>
            <person name="Theis K.R."/>
        </authorList>
    </citation>
    <scope>NUCLEOTIDE SEQUENCE [LARGE SCALE GENOMIC DNA]</scope>
    <source>
        <strain evidence="6 7">MAC-C1-H1</strain>
    </source>
</reference>
<evidence type="ECO:0000256" key="3">
    <source>
        <dbReference type="ARBA" id="ARBA00023125"/>
    </source>
</evidence>
<dbReference type="GO" id="GO:0000976">
    <property type="term" value="F:transcription cis-regulatory region binding"/>
    <property type="evidence" value="ECO:0007669"/>
    <property type="project" value="TreeGrafter"/>
</dbReference>
<dbReference type="Gene3D" id="1.10.10.10">
    <property type="entry name" value="Winged helix-like DNA-binding domain superfamily/Winged helix DNA-binding domain"/>
    <property type="match status" value="1"/>
</dbReference>
<comment type="similarity">
    <text evidence="1">Belongs to the LysR transcriptional regulatory family.</text>
</comment>
<dbReference type="EMBL" id="JALJCU010000005">
    <property type="protein sequence ID" value="MCQ9120471.1"/>
    <property type="molecule type" value="Genomic_DNA"/>
</dbReference>
<dbReference type="PROSITE" id="PS50931">
    <property type="entry name" value="HTH_LYSR"/>
    <property type="match status" value="1"/>
</dbReference>
<dbReference type="Pfam" id="PF00126">
    <property type="entry name" value="HTH_1"/>
    <property type="match status" value="1"/>
</dbReference>
<dbReference type="AlphaFoldDB" id="A0AAW5LAN8"/>
<proteinExistence type="inferred from homology"/>
<dbReference type="InterPro" id="IPR037404">
    <property type="entry name" value="IlvY_PBP2"/>
</dbReference>
<dbReference type="Pfam" id="PF03466">
    <property type="entry name" value="LysR_substrate"/>
    <property type="match status" value="1"/>
</dbReference>
<gene>
    <name evidence="6" type="primary">ilvY</name>
    <name evidence="6" type="ORF">MUU45_000266</name>
</gene>
<organism evidence="6 7">
    <name type="scientific">Rodentibacter pneumotropicus</name>
    <dbReference type="NCBI Taxonomy" id="758"/>
    <lineage>
        <taxon>Bacteria</taxon>
        <taxon>Pseudomonadati</taxon>
        <taxon>Pseudomonadota</taxon>
        <taxon>Gammaproteobacteria</taxon>
        <taxon>Pasteurellales</taxon>
        <taxon>Pasteurellaceae</taxon>
        <taxon>Rodentibacter</taxon>
    </lineage>
</organism>
<dbReference type="InterPro" id="IPR036390">
    <property type="entry name" value="WH_DNA-bd_sf"/>
</dbReference>
<evidence type="ECO:0000313" key="6">
    <source>
        <dbReference type="EMBL" id="MCQ9120471.1"/>
    </source>
</evidence>
<dbReference type="CDD" id="cd08430">
    <property type="entry name" value="PBP2_IlvY"/>
    <property type="match status" value="1"/>
</dbReference>
<dbReference type="PANTHER" id="PTHR30126">
    <property type="entry name" value="HTH-TYPE TRANSCRIPTIONAL REGULATOR"/>
    <property type="match status" value="1"/>
</dbReference>
<dbReference type="Gene3D" id="3.40.190.290">
    <property type="match status" value="1"/>
</dbReference>
<keyword evidence="3" id="KW-0238">DNA-binding</keyword>
<dbReference type="RefSeq" id="WP_077665456.1">
    <property type="nucleotide sequence ID" value="NZ_JALJCU010000005.1"/>
</dbReference>
<dbReference type="FunFam" id="1.10.10.10:FF:000001">
    <property type="entry name" value="LysR family transcriptional regulator"/>
    <property type="match status" value="1"/>
</dbReference>
<evidence type="ECO:0000259" key="5">
    <source>
        <dbReference type="PROSITE" id="PS50931"/>
    </source>
</evidence>
<evidence type="ECO:0000256" key="1">
    <source>
        <dbReference type="ARBA" id="ARBA00009437"/>
    </source>
</evidence>
<keyword evidence="7" id="KW-1185">Reference proteome</keyword>
<name>A0AAW5LAN8_9PAST</name>
<dbReference type="InterPro" id="IPR000847">
    <property type="entry name" value="LysR_HTH_N"/>
</dbReference>